<feature type="signal peptide" evidence="1">
    <location>
        <begin position="1"/>
        <end position="22"/>
    </location>
</feature>
<organism evidence="2 3">
    <name type="scientific">Folsomia candida</name>
    <name type="common">Springtail</name>
    <dbReference type="NCBI Taxonomy" id="158441"/>
    <lineage>
        <taxon>Eukaryota</taxon>
        <taxon>Metazoa</taxon>
        <taxon>Ecdysozoa</taxon>
        <taxon>Arthropoda</taxon>
        <taxon>Hexapoda</taxon>
        <taxon>Collembola</taxon>
        <taxon>Entomobryomorpha</taxon>
        <taxon>Isotomoidea</taxon>
        <taxon>Isotomidae</taxon>
        <taxon>Proisotominae</taxon>
        <taxon>Folsomia</taxon>
    </lineage>
</organism>
<evidence type="ECO:0000313" key="2">
    <source>
        <dbReference type="EMBL" id="OXA54728.1"/>
    </source>
</evidence>
<keyword evidence="1" id="KW-0732">Signal</keyword>
<protein>
    <submittedName>
        <fullName evidence="2">Uncharacterized protein</fullName>
    </submittedName>
</protein>
<keyword evidence="3" id="KW-1185">Reference proteome</keyword>
<evidence type="ECO:0000256" key="1">
    <source>
        <dbReference type="SAM" id="SignalP"/>
    </source>
</evidence>
<proteinExistence type="predicted"/>
<gene>
    <name evidence="2" type="ORF">Fcan01_10346</name>
</gene>
<sequence length="475" mass="54221">MSTYLENHVIFMSTLLLTSVISLPQEKYIIDLISNTLPLRIDEAYSIVNTATKHPLLHTSPQGPELLYLSHWWQFVPVSNNTYYLQTQDETFNSTAPRWGRFIRLEKSDKDPDTYHLLPVTCFNFDKNRLINPPNSYIYVDYFDKFGRDLSECVNKTRVEAATWHTNLTEERVYTKPAGFLDESNFLYKISPVGDRIKERLTEGVDRVEFSAGQVHDHVANDTLLLVDLEIKEAARKYDESPADDDDGVELSFFNCHAGHDFTFERTIWSLVIPSGDEFTLMMNPKVDLPKFLSIDATVEDGIIGRNSKLVDPDWKIVSNVASNLTWMTISGLGPFGNFGEHNTSSNYFSYQEDGDLVKFHYSDTNPNFVVTFHSVKPTSGEDGIICSRSFDEIFYSNDVLIGHNFEKQSVFVMLTVGLVLGYLIRCCIRNWKLSGESPGTGYREGNMRSSTAILINSEEMEYYKPEINAEYSKA</sequence>
<evidence type="ECO:0000313" key="3">
    <source>
        <dbReference type="Proteomes" id="UP000198287"/>
    </source>
</evidence>
<dbReference type="EMBL" id="LNIX01000005">
    <property type="protein sequence ID" value="OXA54728.1"/>
    <property type="molecule type" value="Genomic_DNA"/>
</dbReference>
<feature type="chain" id="PRO_5012827414" evidence="1">
    <location>
        <begin position="23"/>
        <end position="475"/>
    </location>
</feature>
<accession>A0A226EC00</accession>
<reference evidence="2 3" key="1">
    <citation type="submission" date="2015-12" db="EMBL/GenBank/DDBJ databases">
        <title>The genome of Folsomia candida.</title>
        <authorList>
            <person name="Faddeeva A."/>
            <person name="Derks M.F."/>
            <person name="Anvar Y."/>
            <person name="Smit S."/>
            <person name="Van Straalen N."/>
            <person name="Roelofs D."/>
        </authorList>
    </citation>
    <scope>NUCLEOTIDE SEQUENCE [LARGE SCALE GENOMIC DNA]</scope>
    <source>
        <strain evidence="2 3">VU population</strain>
        <tissue evidence="2">Whole body</tissue>
    </source>
</reference>
<dbReference type="Proteomes" id="UP000198287">
    <property type="component" value="Unassembled WGS sequence"/>
</dbReference>
<name>A0A226EC00_FOLCA</name>
<comment type="caution">
    <text evidence="2">The sequence shown here is derived from an EMBL/GenBank/DDBJ whole genome shotgun (WGS) entry which is preliminary data.</text>
</comment>
<dbReference type="AlphaFoldDB" id="A0A226EC00"/>